<dbReference type="Gene3D" id="3.20.20.450">
    <property type="entry name" value="EAL domain"/>
    <property type="match status" value="1"/>
</dbReference>
<evidence type="ECO:0000256" key="3">
    <source>
        <dbReference type="ARBA" id="ARBA00023015"/>
    </source>
</evidence>
<evidence type="ECO:0000256" key="1">
    <source>
        <dbReference type="ARBA" id="ARBA00022553"/>
    </source>
</evidence>
<evidence type="ECO:0000259" key="9">
    <source>
        <dbReference type="PROSITE" id="PS50887"/>
    </source>
</evidence>
<sequence>MGESSRGLKSGRAPLCVDLLGGGESMYANLSAALADVGGRLRRFERAEQWVEAVREEVPDATVVPAALSTAIAEMLGKLSLSGIPAGNVLLATFGRPKERLDALIGGADWFVERSTDPLLGQALVDWLLQQDVEPFRVLLIDDDRETRMLCSAILRKVGMVVEELAETTGVLAVVKRFRPDLVLLDLHMPDQDGIAVVQALRSSDIAPLLPIVFLSGEDRPNARNAALRAGGDDFLAKPVRPQALIAAVRSRVKRARVLNRQLRPRSESASGRLRRSDFLSALSECLQRTDDAWHLLLALRIDDAPALREKLGLAGTHALEREVANRIASQLAPEDSYSLWEELGFGLMVSRNQRAELESLVADLLTAVAGAPFVAGEESLSLSISIGFSLPPTQGVISAERWVQQAFAALAMARRLGTGRAEGVLSRDPSALAPERIMVITQALKDLARGSRPRFEFQPMLQLRGEQAHFSLICKLADLRNPLEGYPRPQYLELAREQEQLSILDRMALFHAIETLDDRRRQGLAANIMVPVDLGAFDERQLAWLKAERQRRPDAVGDLLLEVDVEDIRSGQHVETLRHLTALGMNVAGYDHSGSVMALHDLLGAPISLLSLPHGAIQTAGAQLSDLITEWRGSGRRLLVVGVESMKSVSSLWNLGIDYLQGDALAAAIPRIDDGDDD</sequence>
<evidence type="ECO:0000259" key="7">
    <source>
        <dbReference type="PROSITE" id="PS50110"/>
    </source>
</evidence>
<proteinExistence type="predicted"/>
<dbReference type="Gene3D" id="3.40.50.2300">
    <property type="match status" value="1"/>
</dbReference>
<dbReference type="InterPro" id="IPR035919">
    <property type="entry name" value="EAL_sf"/>
</dbReference>
<dbReference type="Proteomes" id="UP000613768">
    <property type="component" value="Unassembled WGS sequence"/>
</dbReference>
<dbReference type="PANTHER" id="PTHR48111">
    <property type="entry name" value="REGULATOR OF RPOS"/>
    <property type="match status" value="1"/>
</dbReference>
<organism evidence="10 11">
    <name type="scientific">Pseudomarimonas arenosa</name>
    <dbReference type="NCBI Taxonomy" id="2774145"/>
    <lineage>
        <taxon>Bacteria</taxon>
        <taxon>Pseudomonadati</taxon>
        <taxon>Pseudomonadota</taxon>
        <taxon>Gammaproteobacteria</taxon>
        <taxon>Lysobacterales</taxon>
        <taxon>Lysobacteraceae</taxon>
        <taxon>Pseudomarimonas</taxon>
    </lineage>
</organism>
<evidence type="ECO:0000256" key="4">
    <source>
        <dbReference type="ARBA" id="ARBA00023125"/>
    </source>
</evidence>
<evidence type="ECO:0000313" key="11">
    <source>
        <dbReference type="Proteomes" id="UP000613768"/>
    </source>
</evidence>
<dbReference type="GO" id="GO:0005829">
    <property type="term" value="C:cytosol"/>
    <property type="evidence" value="ECO:0007669"/>
    <property type="project" value="TreeGrafter"/>
</dbReference>
<dbReference type="InterPro" id="IPR039420">
    <property type="entry name" value="WalR-like"/>
</dbReference>
<evidence type="ECO:0000256" key="2">
    <source>
        <dbReference type="ARBA" id="ARBA00023012"/>
    </source>
</evidence>
<dbReference type="RefSeq" id="WP_192029715.1">
    <property type="nucleotide sequence ID" value="NZ_JACYTR010000020.1"/>
</dbReference>
<keyword evidence="11" id="KW-1185">Reference proteome</keyword>
<dbReference type="PROSITE" id="PS50887">
    <property type="entry name" value="GGDEF"/>
    <property type="match status" value="1"/>
</dbReference>
<comment type="caution">
    <text evidence="10">The sequence shown here is derived from an EMBL/GenBank/DDBJ whole genome shotgun (WGS) entry which is preliminary data.</text>
</comment>
<dbReference type="SMART" id="SM00052">
    <property type="entry name" value="EAL"/>
    <property type="match status" value="1"/>
</dbReference>
<dbReference type="InterPro" id="IPR000160">
    <property type="entry name" value="GGDEF_dom"/>
</dbReference>
<feature type="modified residue" description="4-aspartylphosphate" evidence="6">
    <location>
        <position position="186"/>
    </location>
</feature>
<dbReference type="SMART" id="SM00267">
    <property type="entry name" value="GGDEF"/>
    <property type="match status" value="1"/>
</dbReference>
<dbReference type="PROSITE" id="PS50110">
    <property type="entry name" value="RESPONSE_REGULATORY"/>
    <property type="match status" value="1"/>
</dbReference>
<dbReference type="Gene3D" id="3.30.70.270">
    <property type="match status" value="1"/>
</dbReference>
<feature type="domain" description="EAL" evidence="8">
    <location>
        <begin position="438"/>
        <end position="679"/>
    </location>
</feature>
<feature type="domain" description="GGDEF" evidence="9">
    <location>
        <begin position="293"/>
        <end position="429"/>
    </location>
</feature>
<dbReference type="PROSITE" id="PS50883">
    <property type="entry name" value="EAL"/>
    <property type="match status" value="1"/>
</dbReference>
<dbReference type="GO" id="GO:0000156">
    <property type="term" value="F:phosphorelay response regulator activity"/>
    <property type="evidence" value="ECO:0007669"/>
    <property type="project" value="TreeGrafter"/>
</dbReference>
<evidence type="ECO:0000313" key="10">
    <source>
        <dbReference type="EMBL" id="MBD8526293.1"/>
    </source>
</evidence>
<evidence type="ECO:0000256" key="6">
    <source>
        <dbReference type="PROSITE-ProRule" id="PRU00169"/>
    </source>
</evidence>
<dbReference type="InterPro" id="IPR001633">
    <property type="entry name" value="EAL_dom"/>
</dbReference>
<reference evidence="10 11" key="1">
    <citation type="submission" date="2020-09" db="EMBL/GenBank/DDBJ databases">
        <title>Pseudoxanthomonas sp. CAU 1598 isolated from sand of Yaerae Beach.</title>
        <authorList>
            <person name="Kim W."/>
        </authorList>
    </citation>
    <scope>NUCLEOTIDE SEQUENCE [LARGE SCALE GENOMIC DNA]</scope>
    <source>
        <strain evidence="10 11">CAU 1598</strain>
    </source>
</reference>
<dbReference type="Pfam" id="PF00990">
    <property type="entry name" value="GGDEF"/>
    <property type="match status" value="1"/>
</dbReference>
<dbReference type="SUPFAM" id="SSF52172">
    <property type="entry name" value="CheY-like"/>
    <property type="match status" value="1"/>
</dbReference>
<dbReference type="SUPFAM" id="SSF141868">
    <property type="entry name" value="EAL domain-like"/>
    <property type="match status" value="1"/>
</dbReference>
<dbReference type="SMART" id="SM00448">
    <property type="entry name" value="REC"/>
    <property type="match status" value="1"/>
</dbReference>
<keyword evidence="1 6" id="KW-0597">Phosphoprotein</keyword>
<dbReference type="SUPFAM" id="SSF55073">
    <property type="entry name" value="Nucleotide cyclase"/>
    <property type="match status" value="1"/>
</dbReference>
<dbReference type="InterPro" id="IPR001789">
    <property type="entry name" value="Sig_transdc_resp-reg_receiver"/>
</dbReference>
<accession>A0AAW3ZJK9</accession>
<dbReference type="Pfam" id="PF00563">
    <property type="entry name" value="EAL"/>
    <property type="match status" value="1"/>
</dbReference>
<dbReference type="InterPro" id="IPR043128">
    <property type="entry name" value="Rev_trsase/Diguanyl_cyclase"/>
</dbReference>
<feature type="domain" description="Response regulatory" evidence="7">
    <location>
        <begin position="137"/>
        <end position="253"/>
    </location>
</feature>
<dbReference type="GO" id="GO:0032993">
    <property type="term" value="C:protein-DNA complex"/>
    <property type="evidence" value="ECO:0007669"/>
    <property type="project" value="TreeGrafter"/>
</dbReference>
<keyword evidence="4" id="KW-0238">DNA-binding</keyword>
<dbReference type="AlphaFoldDB" id="A0AAW3ZJK9"/>
<keyword evidence="3" id="KW-0805">Transcription regulation</keyword>
<gene>
    <name evidence="10" type="ORF">IFO71_11145</name>
</gene>
<dbReference type="Pfam" id="PF00072">
    <property type="entry name" value="Response_reg"/>
    <property type="match status" value="1"/>
</dbReference>
<dbReference type="GO" id="GO:0000976">
    <property type="term" value="F:transcription cis-regulatory region binding"/>
    <property type="evidence" value="ECO:0007669"/>
    <property type="project" value="TreeGrafter"/>
</dbReference>
<dbReference type="EMBL" id="JACYTR010000020">
    <property type="protein sequence ID" value="MBD8526293.1"/>
    <property type="molecule type" value="Genomic_DNA"/>
</dbReference>
<keyword evidence="2" id="KW-0902">Two-component regulatory system</keyword>
<dbReference type="GO" id="GO:0006355">
    <property type="term" value="P:regulation of DNA-templated transcription"/>
    <property type="evidence" value="ECO:0007669"/>
    <property type="project" value="TreeGrafter"/>
</dbReference>
<evidence type="ECO:0000256" key="5">
    <source>
        <dbReference type="ARBA" id="ARBA00023163"/>
    </source>
</evidence>
<protein>
    <submittedName>
        <fullName evidence="10">Response regulator</fullName>
    </submittedName>
</protein>
<name>A0AAW3ZJK9_9GAMM</name>
<dbReference type="InterPro" id="IPR029787">
    <property type="entry name" value="Nucleotide_cyclase"/>
</dbReference>
<evidence type="ECO:0000259" key="8">
    <source>
        <dbReference type="PROSITE" id="PS50883"/>
    </source>
</evidence>
<keyword evidence="5" id="KW-0804">Transcription</keyword>
<dbReference type="PANTHER" id="PTHR48111:SF1">
    <property type="entry name" value="TWO-COMPONENT RESPONSE REGULATOR ORR33"/>
    <property type="match status" value="1"/>
</dbReference>
<dbReference type="InterPro" id="IPR011006">
    <property type="entry name" value="CheY-like_superfamily"/>
</dbReference>